<evidence type="ECO:0000313" key="6">
    <source>
        <dbReference type="Proteomes" id="UP001157733"/>
    </source>
</evidence>
<proteinExistence type="predicted"/>
<evidence type="ECO:0000259" key="4">
    <source>
        <dbReference type="Pfam" id="PF02230"/>
    </source>
</evidence>
<protein>
    <recommendedName>
        <fullName evidence="4">Phospholipase/carboxylesterase/thioesterase domain-containing protein</fullName>
    </recommendedName>
</protein>
<accession>A0ABM9HCB1</accession>
<dbReference type="Proteomes" id="UP001157733">
    <property type="component" value="Chromosome"/>
</dbReference>
<dbReference type="Pfam" id="PF02230">
    <property type="entry name" value="Abhydrolase_2"/>
    <property type="match status" value="1"/>
</dbReference>
<keyword evidence="1 3" id="KW-0732">Signal</keyword>
<feature type="signal peptide" evidence="3">
    <location>
        <begin position="1"/>
        <end position="23"/>
    </location>
</feature>
<keyword evidence="6" id="KW-1185">Reference proteome</keyword>
<dbReference type="InterPro" id="IPR029058">
    <property type="entry name" value="AB_hydrolase_fold"/>
</dbReference>
<evidence type="ECO:0000256" key="2">
    <source>
        <dbReference type="ARBA" id="ARBA00022801"/>
    </source>
</evidence>
<name>A0ABM9HCB1_9BACT</name>
<feature type="domain" description="Phospholipase/carboxylesterase/thioesterase" evidence="4">
    <location>
        <begin position="162"/>
        <end position="271"/>
    </location>
</feature>
<dbReference type="InterPro" id="IPR050955">
    <property type="entry name" value="Plant_Biomass_Hydrol_Est"/>
</dbReference>
<reference evidence="5 6" key="1">
    <citation type="submission" date="2022-09" db="EMBL/GenBank/DDBJ databases">
        <authorList>
            <person name="Kop L."/>
        </authorList>
    </citation>
    <scope>NUCLEOTIDE SEQUENCE [LARGE SCALE GENOMIC DNA]</scope>
    <source>
        <strain evidence="5 6">347</strain>
    </source>
</reference>
<feature type="chain" id="PRO_5047281120" description="Phospholipase/carboxylesterase/thioesterase domain-containing protein" evidence="3">
    <location>
        <begin position="24"/>
        <end position="447"/>
    </location>
</feature>
<dbReference type="Gene3D" id="3.40.50.1820">
    <property type="entry name" value="alpha/beta hydrolase"/>
    <property type="match status" value="1"/>
</dbReference>
<organism evidence="5 6">
    <name type="scientific">Nitrospina watsonii</name>
    <dbReference type="NCBI Taxonomy" id="1323948"/>
    <lineage>
        <taxon>Bacteria</taxon>
        <taxon>Pseudomonadati</taxon>
        <taxon>Nitrospinota/Tectimicrobiota group</taxon>
        <taxon>Nitrospinota</taxon>
        <taxon>Nitrospinia</taxon>
        <taxon>Nitrospinales</taxon>
        <taxon>Nitrospinaceae</taxon>
        <taxon>Nitrospina</taxon>
    </lineage>
</organism>
<evidence type="ECO:0000313" key="5">
    <source>
        <dbReference type="EMBL" id="CAI2717722.1"/>
    </source>
</evidence>
<dbReference type="PROSITE" id="PS51257">
    <property type="entry name" value="PROKAR_LIPOPROTEIN"/>
    <property type="match status" value="1"/>
</dbReference>
<evidence type="ECO:0000256" key="3">
    <source>
        <dbReference type="SAM" id="SignalP"/>
    </source>
</evidence>
<dbReference type="PANTHER" id="PTHR43037:SF5">
    <property type="entry name" value="FERULOYL ESTERASE"/>
    <property type="match status" value="1"/>
</dbReference>
<keyword evidence="2" id="KW-0378">Hydrolase</keyword>
<dbReference type="PANTHER" id="PTHR43037">
    <property type="entry name" value="UNNAMED PRODUCT-RELATED"/>
    <property type="match status" value="1"/>
</dbReference>
<dbReference type="SUPFAM" id="SSF53474">
    <property type="entry name" value="alpha/beta-Hydrolases"/>
    <property type="match status" value="1"/>
</dbReference>
<gene>
    <name evidence="5" type="ORF">NSPWAT_0863</name>
</gene>
<dbReference type="RefSeq" id="WP_282010642.1">
    <property type="nucleotide sequence ID" value="NZ_OX336137.1"/>
</dbReference>
<dbReference type="InterPro" id="IPR003140">
    <property type="entry name" value="PLipase/COase/thioEstase"/>
</dbReference>
<evidence type="ECO:0000256" key="1">
    <source>
        <dbReference type="ARBA" id="ARBA00022729"/>
    </source>
</evidence>
<sequence>MRPVLIGILMTALVMACVPPPKAPQVMPPSYDVEGDVNLYLSTSDPEVEQQALTRLKTNDTSHAVIKQYLKQKARGKGGAPGLHTDLEISNGGSSYPYALYAPETLEPGRDYPLVVILHGMGGSGDRTLQSWLPRLKHEDFIILCPSYPAGAWWSLKAEEMLFGLIQNTKRQYPVDHNRVFLAGLSNGAIGAYMIGMFYPDRFAGIVPIAGAITDRYLNFLVNLKNTPIYSIQGTQDPIFPIQYSRRIRTILNDLKYPLEYHEHREQGLAHGGHFLPESEVPGLVAWLKTQQRDPHPNILRMVREGNHLDNISWVQVTRGVRMAALQLPGPEKESMNIRDGTITTLLAVHKEPNLFEIVAKNLLEHEVYLSAEQVDFDKKILVTFQELKEQDGKFETGPQRVSFHEKVEPDLEVLLSGFKQRWDPHMLFDARININLEEKVQFAALP</sequence>
<dbReference type="EMBL" id="OX336137">
    <property type="protein sequence ID" value="CAI2717722.1"/>
    <property type="molecule type" value="Genomic_DNA"/>
</dbReference>